<proteinExistence type="predicted"/>
<organism evidence="1 2">
    <name type="scientific">Embleya hyalina</name>
    <dbReference type="NCBI Taxonomy" id="516124"/>
    <lineage>
        <taxon>Bacteria</taxon>
        <taxon>Bacillati</taxon>
        <taxon>Actinomycetota</taxon>
        <taxon>Actinomycetes</taxon>
        <taxon>Kitasatosporales</taxon>
        <taxon>Streptomycetaceae</taxon>
        <taxon>Embleya</taxon>
    </lineage>
</organism>
<protein>
    <submittedName>
        <fullName evidence="1">Uncharacterized protein</fullName>
    </submittedName>
</protein>
<name>A0A401Z4S1_9ACTN</name>
<dbReference type="EMBL" id="BIFH01000053">
    <property type="protein sequence ID" value="GCE01847.1"/>
    <property type="molecule type" value="Genomic_DNA"/>
</dbReference>
<evidence type="ECO:0000313" key="1">
    <source>
        <dbReference type="EMBL" id="GCE01847.1"/>
    </source>
</evidence>
<reference evidence="1 2" key="1">
    <citation type="submission" date="2018-12" db="EMBL/GenBank/DDBJ databases">
        <title>Draft genome sequence of Embleya hyalina NBRC 13850T.</title>
        <authorList>
            <person name="Komaki H."/>
            <person name="Hosoyama A."/>
            <person name="Kimura A."/>
            <person name="Ichikawa N."/>
            <person name="Tamura T."/>
        </authorList>
    </citation>
    <scope>NUCLEOTIDE SEQUENCE [LARGE SCALE GENOMIC DNA]</scope>
    <source>
        <strain evidence="1 2">NBRC 13850</strain>
    </source>
</reference>
<dbReference type="Proteomes" id="UP000286931">
    <property type="component" value="Unassembled WGS sequence"/>
</dbReference>
<sequence length="341" mass="32581">MGGDFGGAFRAWGGQRGVEGAFAGADEAVEPVLVVGAERDHDLVEQVVGGGEGGLRGVVAGGEEHRDDQGGAFGRAGCQAQRAADGLDDVDGAGFGVGEQDRVGQGEVDAFDGEAAGGEDFQVQGVARVRGVGRAGEAVHAAAAFVGGVAGVDGGGVESLVVSGAGVAGGLQEGVGEGFGAADRVGEGDRAGDAVAFAGTQQGELGGGGAHVVGGRVVAVAASAGQDGVEFGVVDLGGADAVVGEEAVVDGLGQGVAEDEGAVEGLVVHGGDGLVGEGVVDVPDPGGGGEVEAVAGREGVGTVDDGPLFAQGSGGAVGFVDDDDVPARQGEFGVGEEDLVE</sequence>
<accession>A0A401Z4S1</accession>
<dbReference type="AlphaFoldDB" id="A0A401Z4S1"/>
<gene>
    <name evidence="1" type="ORF">EHYA_09621</name>
</gene>
<evidence type="ECO:0000313" key="2">
    <source>
        <dbReference type="Proteomes" id="UP000286931"/>
    </source>
</evidence>
<keyword evidence="2" id="KW-1185">Reference proteome</keyword>
<comment type="caution">
    <text evidence="1">The sequence shown here is derived from an EMBL/GenBank/DDBJ whole genome shotgun (WGS) entry which is preliminary data.</text>
</comment>